<comment type="similarity">
    <text evidence="2">Belongs to the oxygen-dependent FAD-linked oxidoreductase family.</text>
</comment>
<dbReference type="InterPro" id="IPR016164">
    <property type="entry name" value="FAD-linked_Oxase-like_C"/>
</dbReference>
<keyword evidence="9" id="KW-1185">Reference proteome</keyword>
<dbReference type="AlphaFoldDB" id="A0A8T3A0L4"/>
<evidence type="ECO:0000256" key="2">
    <source>
        <dbReference type="ARBA" id="ARBA00005466"/>
    </source>
</evidence>
<organism evidence="8 9">
    <name type="scientific">Dendrobium nobile</name>
    <name type="common">Orchid</name>
    <dbReference type="NCBI Taxonomy" id="94219"/>
    <lineage>
        <taxon>Eukaryota</taxon>
        <taxon>Viridiplantae</taxon>
        <taxon>Streptophyta</taxon>
        <taxon>Embryophyta</taxon>
        <taxon>Tracheophyta</taxon>
        <taxon>Spermatophyta</taxon>
        <taxon>Magnoliopsida</taxon>
        <taxon>Liliopsida</taxon>
        <taxon>Asparagales</taxon>
        <taxon>Orchidaceae</taxon>
        <taxon>Epidendroideae</taxon>
        <taxon>Malaxideae</taxon>
        <taxon>Dendrobiinae</taxon>
        <taxon>Dendrobium</taxon>
    </lineage>
</organism>
<accession>A0A8T3A0L4</accession>
<dbReference type="InterPro" id="IPR050432">
    <property type="entry name" value="FAD-linked_Oxidoreductases_BP"/>
</dbReference>
<dbReference type="Pfam" id="PF09265">
    <property type="entry name" value="Cytokin-bind"/>
    <property type="match status" value="1"/>
</dbReference>
<comment type="caution">
    <text evidence="8">The sequence shown here is derived from an EMBL/GenBank/DDBJ whole genome shotgun (WGS) entry which is preliminary data.</text>
</comment>
<evidence type="ECO:0000313" key="9">
    <source>
        <dbReference type="Proteomes" id="UP000829196"/>
    </source>
</evidence>
<dbReference type="SUPFAM" id="SSF56176">
    <property type="entry name" value="FAD-binding/transporter-associated domain-like"/>
    <property type="match status" value="1"/>
</dbReference>
<proteinExistence type="inferred from homology"/>
<dbReference type="InterPro" id="IPR036318">
    <property type="entry name" value="FAD-bd_PCMH-like_sf"/>
</dbReference>
<dbReference type="Proteomes" id="UP000829196">
    <property type="component" value="Unassembled WGS sequence"/>
</dbReference>
<dbReference type="PROSITE" id="PS51387">
    <property type="entry name" value="FAD_PCMH"/>
    <property type="match status" value="1"/>
</dbReference>
<dbReference type="Gene3D" id="3.40.462.10">
    <property type="entry name" value="FAD-linked oxidases, C-terminal domain"/>
    <property type="match status" value="1"/>
</dbReference>
<evidence type="ECO:0000256" key="6">
    <source>
        <dbReference type="ARBA" id="ARBA00023002"/>
    </source>
</evidence>
<dbReference type="InterPro" id="IPR015345">
    <property type="entry name" value="Cytokinin_DH_FAD/cytokin-bd"/>
</dbReference>
<evidence type="ECO:0000256" key="4">
    <source>
        <dbReference type="ARBA" id="ARBA00022630"/>
    </source>
</evidence>
<keyword evidence="5" id="KW-0274">FAD</keyword>
<dbReference type="InterPro" id="IPR016169">
    <property type="entry name" value="FAD-bd_PCMH_sub2"/>
</dbReference>
<dbReference type="SUPFAM" id="SSF55103">
    <property type="entry name" value="FAD-linked oxidases, C-terminal domain"/>
    <property type="match status" value="1"/>
</dbReference>
<dbReference type="InterPro" id="IPR016166">
    <property type="entry name" value="FAD-bd_PCMH"/>
</dbReference>
<dbReference type="Gene3D" id="3.30.43.10">
    <property type="entry name" value="Uridine Diphospho-n-acetylenolpyruvylglucosamine Reductase, domain 2"/>
    <property type="match status" value="1"/>
</dbReference>
<gene>
    <name evidence="8" type="ORF">KFK09_027868</name>
</gene>
<dbReference type="PANTHER" id="PTHR13878:SF127">
    <property type="entry name" value="CYTOKININ DEHYDROGENASE 3"/>
    <property type="match status" value="1"/>
</dbReference>
<reference evidence="8" key="1">
    <citation type="journal article" date="2022" name="Front. Genet.">
        <title>Chromosome-Scale Assembly of the Dendrobium nobile Genome Provides Insights Into the Molecular Mechanism of the Biosynthesis of the Medicinal Active Ingredient of Dendrobium.</title>
        <authorList>
            <person name="Xu Q."/>
            <person name="Niu S.-C."/>
            <person name="Li K.-L."/>
            <person name="Zheng P.-J."/>
            <person name="Zhang X.-J."/>
            <person name="Jia Y."/>
            <person name="Liu Y."/>
            <person name="Niu Y.-X."/>
            <person name="Yu L.-H."/>
            <person name="Chen D.-F."/>
            <person name="Zhang G.-Q."/>
        </authorList>
    </citation>
    <scope>NUCLEOTIDE SEQUENCE</scope>
    <source>
        <tissue evidence="8">Leaf</tissue>
    </source>
</reference>
<evidence type="ECO:0000256" key="3">
    <source>
        <dbReference type="ARBA" id="ARBA00011928"/>
    </source>
</evidence>
<dbReference type="InterPro" id="IPR016167">
    <property type="entry name" value="FAD-bd_PCMH_sub1"/>
</dbReference>
<sequence>MNLHATPSFLKPTTLLLTTTLMSILIQSPNSLPTTLLTHPISTHLRFDSLSLSAASSDFGGIVHSHPSAVFLPSSPSDITSLLRLSHFSPHPFTISARGLGHSTRGQAQASAGIVINMPSLDSSITVTTDGMFVDAGGERMWIDVLRETLRYGLTPKSWTDYLYLTLGGTLSNGGISGQAFLHGPQISNVHELDIITGKGEMVISCSESANPDLFFSVLGGLGQFGIITRARIALENAPKSVRWMRLMYTDFDLFTKDQELLISIKAEGEGWRLNYVEGSLLMEHSLKSNWRSPFFSEKDLKRIKKLAYGNEGVIYCLEASFYYDYHHGMNFSRADKTQMDQDIEELLRKLRFVSGFAFRNDVTYMSFLNRVHDGELKLRAMGLWDVPHPWLNLLVSKSNIMDFYIGVLKGIILKTSKSMGPILVYPTKRSKWDERMSTAIPDEEVFYSIGILLSSEMNDLEHLENQNAEILKFCDQQGLNYKQYLPHYTSMEDWKKHFGKKWERFVEMKSRYDPKAILSPGQNIFTHPVDELCDLSDH</sequence>
<name>A0A8T3A0L4_DENNO</name>
<evidence type="ECO:0000313" key="8">
    <source>
        <dbReference type="EMBL" id="KAI0488044.1"/>
    </source>
</evidence>
<dbReference type="GO" id="GO:0009690">
    <property type="term" value="P:cytokinin metabolic process"/>
    <property type="evidence" value="ECO:0007669"/>
    <property type="project" value="InterPro"/>
</dbReference>
<dbReference type="GO" id="GO:0019139">
    <property type="term" value="F:cytokinin dehydrogenase activity"/>
    <property type="evidence" value="ECO:0007669"/>
    <property type="project" value="UniProtKB-EC"/>
</dbReference>
<evidence type="ECO:0000259" key="7">
    <source>
        <dbReference type="PROSITE" id="PS51387"/>
    </source>
</evidence>
<evidence type="ECO:0000256" key="1">
    <source>
        <dbReference type="ARBA" id="ARBA00001974"/>
    </source>
</evidence>
<dbReference type="SMR" id="A0A8T3A0L4"/>
<keyword evidence="4" id="KW-0285">Flavoprotein</keyword>
<dbReference type="PANTHER" id="PTHR13878">
    <property type="entry name" value="GULONOLACTONE OXIDASE"/>
    <property type="match status" value="1"/>
</dbReference>
<dbReference type="Gene3D" id="3.30.465.10">
    <property type="match status" value="1"/>
</dbReference>
<keyword evidence="6" id="KW-0560">Oxidoreductase</keyword>
<dbReference type="InterPro" id="IPR006094">
    <property type="entry name" value="Oxid_FAD_bind_N"/>
</dbReference>
<dbReference type="Pfam" id="PF01565">
    <property type="entry name" value="FAD_binding_4"/>
    <property type="match status" value="1"/>
</dbReference>
<feature type="domain" description="FAD-binding PCMH-type" evidence="7">
    <location>
        <begin position="63"/>
        <end position="238"/>
    </location>
</feature>
<comment type="cofactor">
    <cofactor evidence="1">
        <name>FAD</name>
        <dbReference type="ChEBI" id="CHEBI:57692"/>
    </cofactor>
</comment>
<dbReference type="GO" id="GO:0071949">
    <property type="term" value="F:FAD binding"/>
    <property type="evidence" value="ECO:0007669"/>
    <property type="project" value="InterPro"/>
</dbReference>
<dbReference type="OrthoDB" id="415825at2759"/>
<evidence type="ECO:0000256" key="5">
    <source>
        <dbReference type="ARBA" id="ARBA00022827"/>
    </source>
</evidence>
<dbReference type="EC" id="1.5.99.12" evidence="3"/>
<dbReference type="InterPro" id="IPR016170">
    <property type="entry name" value="Cytok_DH_C_sf"/>
</dbReference>
<protein>
    <recommendedName>
        <fullName evidence="3">cytokinin dehydrogenase</fullName>
        <ecNumber evidence="3">1.5.99.12</ecNumber>
    </recommendedName>
</protein>
<dbReference type="EMBL" id="JAGYWB010000019">
    <property type="protein sequence ID" value="KAI0488044.1"/>
    <property type="molecule type" value="Genomic_DNA"/>
</dbReference>